<keyword evidence="1" id="KW-0238">DNA-binding</keyword>
<dbReference type="InterPro" id="IPR029442">
    <property type="entry name" value="GyrI-like"/>
</dbReference>
<dbReference type="AlphaFoldDB" id="A0A369AQA1"/>
<dbReference type="InterPro" id="IPR009061">
    <property type="entry name" value="DNA-bd_dom_put_sf"/>
</dbReference>
<dbReference type="Gene3D" id="3.20.80.10">
    <property type="entry name" value="Regulatory factor, effector binding domain"/>
    <property type="match status" value="1"/>
</dbReference>
<organism evidence="2 3">
    <name type="scientific">Vagococcus fluvialis</name>
    <dbReference type="NCBI Taxonomy" id="2738"/>
    <lineage>
        <taxon>Bacteria</taxon>
        <taxon>Bacillati</taxon>
        <taxon>Bacillota</taxon>
        <taxon>Bacilli</taxon>
        <taxon>Lactobacillales</taxon>
        <taxon>Enterococcaceae</taxon>
        <taxon>Vagococcus</taxon>
    </lineage>
</organism>
<dbReference type="EMBL" id="NGJX01000014">
    <property type="protein sequence ID" value="RST99626.1"/>
    <property type="molecule type" value="Genomic_DNA"/>
</dbReference>
<dbReference type="OrthoDB" id="9773308at2"/>
<protein>
    <submittedName>
        <fullName evidence="2">Uncharacterized protein</fullName>
    </submittedName>
</protein>
<evidence type="ECO:0000313" key="3">
    <source>
        <dbReference type="Proteomes" id="UP000288197"/>
    </source>
</evidence>
<dbReference type="PROSITE" id="PS50937">
    <property type="entry name" value="HTH_MERR_2"/>
    <property type="match status" value="1"/>
</dbReference>
<dbReference type="InterPro" id="IPR000551">
    <property type="entry name" value="MerR-type_HTH_dom"/>
</dbReference>
<dbReference type="InterPro" id="IPR047057">
    <property type="entry name" value="MerR_fam"/>
</dbReference>
<comment type="caution">
    <text evidence="2">The sequence shown here is derived from an EMBL/GenBank/DDBJ whole genome shotgun (WGS) entry which is preliminary data.</text>
</comment>
<dbReference type="RefSeq" id="WP_114290326.1">
    <property type="nucleotide sequence ID" value="NZ_CP081459.1"/>
</dbReference>
<dbReference type="Pfam" id="PF13411">
    <property type="entry name" value="MerR_1"/>
    <property type="match status" value="1"/>
</dbReference>
<dbReference type="Pfam" id="PF06445">
    <property type="entry name" value="GyrI-like"/>
    <property type="match status" value="1"/>
</dbReference>
<sequence length="272" mass="31378">MKISDFSKLSNTSTRMLRHYEKMGLLNVERTNTNNYRDYAPEELKRVANIKFLQALGFSLAAIKEILNAETSEEMSIYFEKQKNELQTALEKVQSQQSLLDSIASTLADNTKHLDYYVSLKEIPERQVMSLREVVSTYEEEQTLWQKLYQEFVRQEVIFANPPLGISLYHNDSYEEQDIDIEIQSSIIGYYQDTDEVIFKTVPKMTVATTTFQGDFSQMPLVMEAIGFWLEANKLEIAGPMINIFHVTAAVDPNPDNWITEACVVIKEKELN</sequence>
<dbReference type="SMART" id="SM00422">
    <property type="entry name" value="HTH_MERR"/>
    <property type="match status" value="1"/>
</dbReference>
<proteinExistence type="predicted"/>
<dbReference type="GO" id="GO:0003700">
    <property type="term" value="F:DNA-binding transcription factor activity"/>
    <property type="evidence" value="ECO:0007669"/>
    <property type="project" value="InterPro"/>
</dbReference>
<evidence type="ECO:0000256" key="1">
    <source>
        <dbReference type="ARBA" id="ARBA00023125"/>
    </source>
</evidence>
<dbReference type="SUPFAM" id="SSF55136">
    <property type="entry name" value="Probable bacterial effector-binding domain"/>
    <property type="match status" value="1"/>
</dbReference>
<name>A0A369AQA1_9ENTE</name>
<gene>
    <name evidence="2" type="ORF">CBF32_11325</name>
</gene>
<dbReference type="SUPFAM" id="SSF46955">
    <property type="entry name" value="Putative DNA-binding domain"/>
    <property type="match status" value="1"/>
</dbReference>
<keyword evidence="3" id="KW-1185">Reference proteome</keyword>
<dbReference type="GO" id="GO:0003677">
    <property type="term" value="F:DNA binding"/>
    <property type="evidence" value="ECO:0007669"/>
    <property type="project" value="UniProtKB-KW"/>
</dbReference>
<reference evidence="2 3" key="1">
    <citation type="submission" date="2017-05" db="EMBL/GenBank/DDBJ databases">
        <title>Vagococcus spp. assemblies.</title>
        <authorList>
            <person name="Gulvik C.A."/>
        </authorList>
    </citation>
    <scope>NUCLEOTIDE SEQUENCE [LARGE SCALE GENOMIC DNA]</scope>
    <source>
        <strain evidence="2 3">NCFB 2497</strain>
    </source>
</reference>
<dbReference type="Gene3D" id="1.10.1660.10">
    <property type="match status" value="1"/>
</dbReference>
<dbReference type="SMART" id="SM00871">
    <property type="entry name" value="AraC_E_bind"/>
    <property type="match status" value="1"/>
</dbReference>
<dbReference type="PANTHER" id="PTHR30204:SF97">
    <property type="entry name" value="MERR FAMILY REGULATORY PROTEIN"/>
    <property type="match status" value="1"/>
</dbReference>
<dbReference type="InterPro" id="IPR010499">
    <property type="entry name" value="AraC_E-bd"/>
</dbReference>
<dbReference type="GeneID" id="63147257"/>
<dbReference type="InterPro" id="IPR011256">
    <property type="entry name" value="Reg_factor_effector_dom_sf"/>
</dbReference>
<dbReference type="PANTHER" id="PTHR30204">
    <property type="entry name" value="REDOX-CYCLING DRUG-SENSING TRANSCRIPTIONAL ACTIVATOR SOXR"/>
    <property type="match status" value="1"/>
</dbReference>
<dbReference type="Proteomes" id="UP000288197">
    <property type="component" value="Unassembled WGS sequence"/>
</dbReference>
<evidence type="ECO:0000313" key="2">
    <source>
        <dbReference type="EMBL" id="RST99626.1"/>
    </source>
</evidence>
<accession>A0A369AQA1</accession>